<comment type="caution">
    <text evidence="4">The sequence shown here is derived from an EMBL/GenBank/DDBJ whole genome shotgun (WGS) entry which is preliminary data.</text>
</comment>
<feature type="transmembrane region" description="Helical" evidence="2">
    <location>
        <begin position="211"/>
        <end position="233"/>
    </location>
</feature>
<feature type="transmembrane region" description="Helical" evidence="2">
    <location>
        <begin position="318"/>
        <end position="338"/>
    </location>
</feature>
<organism evidence="4 5">
    <name type="scientific">Dimargaris verticillata</name>
    <dbReference type="NCBI Taxonomy" id="2761393"/>
    <lineage>
        <taxon>Eukaryota</taxon>
        <taxon>Fungi</taxon>
        <taxon>Fungi incertae sedis</taxon>
        <taxon>Zoopagomycota</taxon>
        <taxon>Kickxellomycotina</taxon>
        <taxon>Dimargaritomycetes</taxon>
        <taxon>Dimargaritales</taxon>
        <taxon>Dimargaritaceae</taxon>
        <taxon>Dimargaris</taxon>
    </lineage>
</organism>
<proteinExistence type="predicted"/>
<dbReference type="EMBL" id="JANBQB010000639">
    <property type="protein sequence ID" value="KAJ1974548.1"/>
    <property type="molecule type" value="Genomic_DNA"/>
</dbReference>
<feature type="transmembrane region" description="Helical" evidence="2">
    <location>
        <begin position="274"/>
        <end position="297"/>
    </location>
</feature>
<evidence type="ECO:0000256" key="2">
    <source>
        <dbReference type="SAM" id="Phobius"/>
    </source>
</evidence>
<feature type="compositionally biased region" description="Polar residues" evidence="1">
    <location>
        <begin position="471"/>
        <end position="484"/>
    </location>
</feature>
<feature type="transmembrane region" description="Helical" evidence="2">
    <location>
        <begin position="436"/>
        <end position="461"/>
    </location>
</feature>
<gene>
    <name evidence="4" type="ORF">H4R34_004679</name>
</gene>
<feature type="signal peptide" evidence="3">
    <location>
        <begin position="1"/>
        <end position="21"/>
    </location>
</feature>
<dbReference type="OrthoDB" id="5582125at2759"/>
<evidence type="ECO:0000313" key="4">
    <source>
        <dbReference type="EMBL" id="KAJ1974548.1"/>
    </source>
</evidence>
<feature type="region of interest" description="Disordered" evidence="1">
    <location>
        <begin position="471"/>
        <end position="538"/>
    </location>
</feature>
<sequence length="730" mass="80461">MRFLTVAYVSFFLFFAASAQAWLTLNRNNKTFHAYDFYQASSSNYVAISAPVLPIPLVGPDCRLSQTTTNGTDILSAQWSSDVDKLLFYVDWDEAKAAQCGSIAQIVAQLPTLWQWLTATSYPPANGVIFSTSYSSSIAFGGPDTVEYGGYLAYTHSDISLIITSAEAAPYLRDEAIRALESTDPDLVIVGQELGPWNELQQSALFAALRWVTLGLELLLAIVAMGFLGMRSLMRTKRHPNDRTYTAAWGCTVLWLVGQMASPTGWLTVPGQTLFISLVYALFAPTVLVIMTSWWSHTALLVSPQLPLYPYRRTVKHVLWLVGGLMVLGYWLGLLIWVVSSFNPAPTAILVRIYQKVFYVALPITLLISTALIATAAWVFSPERNYFESSSNSPTVLTRRLGALVGGATLTGGVGHTLYLFLLGYQAWSSNRVTQYWVAALVRALVTLLFAGLWVAILFYLGRLNQVRYESTPNRKGSCSSSTPMVDRKSHSSSDEFHGYSTYNSRNGSTDKPTRSPSFSRQASNDGREGVEEAQAKSIKKRSLRLASAIFDRALGRRSMDSQRISISKPILTFESGPHYYTPASAPPVPAIPYTQPPTTPGNLHQKDSAYADMPWTPAAYSHEPVLPPAAMVPTRHHSSKSSVLDAYARELVATHQTRSPPPIAQQKTCSTMTTAPFSPFDEHTVGYHYYQNPGIAQPRLQLASPRPETSLPVRKYKPNKNLPPVPGGL</sequence>
<protein>
    <submittedName>
        <fullName evidence="4">Uncharacterized protein</fullName>
    </submittedName>
</protein>
<feature type="compositionally biased region" description="Polar residues" evidence="1">
    <location>
        <begin position="501"/>
        <end position="525"/>
    </location>
</feature>
<evidence type="ECO:0000313" key="5">
    <source>
        <dbReference type="Proteomes" id="UP001151582"/>
    </source>
</evidence>
<dbReference type="Proteomes" id="UP001151582">
    <property type="component" value="Unassembled WGS sequence"/>
</dbReference>
<feature type="compositionally biased region" description="Basic and acidic residues" evidence="1">
    <location>
        <begin position="526"/>
        <end position="535"/>
    </location>
</feature>
<evidence type="ECO:0000256" key="1">
    <source>
        <dbReference type="SAM" id="MobiDB-lite"/>
    </source>
</evidence>
<feature type="transmembrane region" description="Helical" evidence="2">
    <location>
        <begin position="245"/>
        <end position="262"/>
    </location>
</feature>
<keyword evidence="2" id="KW-0812">Transmembrane</keyword>
<feature type="transmembrane region" description="Helical" evidence="2">
    <location>
        <begin position="401"/>
        <end position="424"/>
    </location>
</feature>
<keyword evidence="5" id="KW-1185">Reference proteome</keyword>
<evidence type="ECO:0000256" key="3">
    <source>
        <dbReference type="SAM" id="SignalP"/>
    </source>
</evidence>
<reference evidence="4" key="1">
    <citation type="submission" date="2022-07" db="EMBL/GenBank/DDBJ databases">
        <title>Phylogenomic reconstructions and comparative analyses of Kickxellomycotina fungi.</title>
        <authorList>
            <person name="Reynolds N.K."/>
            <person name="Stajich J.E."/>
            <person name="Barry K."/>
            <person name="Grigoriev I.V."/>
            <person name="Crous P."/>
            <person name="Smith M.E."/>
        </authorList>
    </citation>
    <scope>NUCLEOTIDE SEQUENCE</scope>
    <source>
        <strain evidence="4">RSA 567</strain>
    </source>
</reference>
<keyword evidence="2" id="KW-0472">Membrane</keyword>
<feature type="transmembrane region" description="Helical" evidence="2">
    <location>
        <begin position="358"/>
        <end position="380"/>
    </location>
</feature>
<feature type="region of interest" description="Disordered" evidence="1">
    <location>
        <begin position="701"/>
        <end position="730"/>
    </location>
</feature>
<accession>A0A9W8B3U9</accession>
<dbReference type="AlphaFoldDB" id="A0A9W8B3U9"/>
<name>A0A9W8B3U9_9FUNG</name>
<keyword evidence="3" id="KW-0732">Signal</keyword>
<feature type="compositionally biased region" description="Basic and acidic residues" evidence="1">
    <location>
        <begin position="486"/>
        <end position="498"/>
    </location>
</feature>
<keyword evidence="2" id="KW-1133">Transmembrane helix</keyword>
<feature type="chain" id="PRO_5040925955" evidence="3">
    <location>
        <begin position="22"/>
        <end position="730"/>
    </location>
</feature>